<evidence type="ECO:0000313" key="9">
    <source>
        <dbReference type="EMBL" id="VDN98317.1"/>
    </source>
</evidence>
<evidence type="ECO:0000256" key="3">
    <source>
        <dbReference type="ARBA" id="ARBA00022692"/>
    </source>
</evidence>
<evidence type="ECO:0000256" key="6">
    <source>
        <dbReference type="ARBA" id="ARBA00023136"/>
    </source>
</evidence>
<dbReference type="WBParaSite" id="HNAJ_0000245901-mRNA-1">
    <property type="protein sequence ID" value="HNAJ_0000245901-mRNA-1"/>
    <property type="gene ID" value="HNAJ_0000245901"/>
</dbReference>
<reference evidence="11" key="1">
    <citation type="submission" date="2017-02" db="UniProtKB">
        <authorList>
            <consortium name="WormBaseParasite"/>
        </authorList>
    </citation>
    <scope>IDENTIFICATION</scope>
</reference>
<feature type="transmembrane region" description="Helical" evidence="7">
    <location>
        <begin position="144"/>
        <end position="168"/>
    </location>
</feature>
<dbReference type="InterPro" id="IPR007599">
    <property type="entry name" value="DER1"/>
</dbReference>
<dbReference type="GO" id="GO:0005789">
    <property type="term" value="C:endoplasmic reticulum membrane"/>
    <property type="evidence" value="ECO:0007669"/>
    <property type="project" value="UniProtKB-SubCell"/>
</dbReference>
<dbReference type="InterPro" id="IPR035952">
    <property type="entry name" value="Rhomboid-like_sf"/>
</dbReference>
<dbReference type="AlphaFoldDB" id="A0A0R3T5X1"/>
<dbReference type="EMBL" id="UZAE01001200">
    <property type="protein sequence ID" value="VDN98317.1"/>
    <property type="molecule type" value="Genomic_DNA"/>
</dbReference>
<evidence type="ECO:0000256" key="5">
    <source>
        <dbReference type="ARBA" id="ARBA00022989"/>
    </source>
</evidence>
<sequence>MAGNDLSDAYYSIPRLTRYWFTATVVLSLIGRFGLIDALNLILSWNKFYYDLELWRPVTALFFYPITPQTGFHFLINLYFLYSYSTRLETGTFSNKPADYVYMLLVNWIVLTISAFLLNIYFLFEPMVLSVIYVWCQHNKDVIVNFWFGTSFKAVYFPWVLVVFNLILRGGSQSFTCANFTSDFSATMELMGIFVGHVYYFFAHEYPLEYGGSQFLKTPNFLYRMFPTERNFVSGFGVPPPRHTSDDTPSRGFPGRGRSLNE</sequence>
<feature type="transmembrane region" description="Helical" evidence="7">
    <location>
        <begin position="102"/>
        <end position="124"/>
    </location>
</feature>
<evidence type="ECO:0000256" key="8">
    <source>
        <dbReference type="SAM" id="MobiDB-lite"/>
    </source>
</evidence>
<keyword evidence="6 7" id="KW-0472">Membrane</keyword>
<comment type="similarity">
    <text evidence="2 7">Belongs to the derlin family.</text>
</comment>
<keyword evidence="5 7" id="KW-1133">Transmembrane helix</keyword>
<evidence type="ECO:0000256" key="4">
    <source>
        <dbReference type="ARBA" id="ARBA00022824"/>
    </source>
</evidence>
<dbReference type="Proteomes" id="UP000278807">
    <property type="component" value="Unassembled WGS sequence"/>
</dbReference>
<feature type="transmembrane region" description="Helical" evidence="7">
    <location>
        <begin position="20"/>
        <end position="42"/>
    </location>
</feature>
<evidence type="ECO:0000256" key="1">
    <source>
        <dbReference type="ARBA" id="ARBA00004477"/>
    </source>
</evidence>
<proteinExistence type="inferred from homology"/>
<evidence type="ECO:0000256" key="7">
    <source>
        <dbReference type="RuleBase" id="RU363059"/>
    </source>
</evidence>
<keyword evidence="10" id="KW-1185">Reference proteome</keyword>
<feature type="region of interest" description="Disordered" evidence="8">
    <location>
        <begin position="237"/>
        <end position="262"/>
    </location>
</feature>
<protein>
    <recommendedName>
        <fullName evidence="7">Derlin</fullName>
    </recommendedName>
</protein>
<dbReference type="SUPFAM" id="SSF144091">
    <property type="entry name" value="Rhomboid-like"/>
    <property type="match status" value="1"/>
</dbReference>
<feature type="transmembrane region" description="Helical" evidence="7">
    <location>
        <begin position="62"/>
        <end position="82"/>
    </location>
</feature>
<evidence type="ECO:0000256" key="2">
    <source>
        <dbReference type="ARBA" id="ARBA00008917"/>
    </source>
</evidence>
<dbReference type="OrthoDB" id="19102at2759"/>
<comment type="subcellular location">
    <subcellularLocation>
        <location evidence="1 7">Endoplasmic reticulum membrane</location>
        <topology evidence="1 7">Multi-pass membrane protein</topology>
    </subcellularLocation>
</comment>
<dbReference type="STRING" id="102285.A0A0R3T5X1"/>
<dbReference type="Pfam" id="PF04511">
    <property type="entry name" value="DER1"/>
    <property type="match status" value="1"/>
</dbReference>
<name>A0A0R3T5X1_RODNA</name>
<evidence type="ECO:0000313" key="11">
    <source>
        <dbReference type="WBParaSite" id="HNAJ_0000245901-mRNA-1"/>
    </source>
</evidence>
<comment type="function">
    <text evidence="7">May be involved in the degradation of misfolded endoplasmic reticulum (ER) luminal proteins.</text>
</comment>
<dbReference type="PANTHER" id="PTHR11009">
    <property type="entry name" value="DER1-LIKE PROTEIN, DERLIN"/>
    <property type="match status" value="1"/>
</dbReference>
<accession>A0A0R3T5X1</accession>
<evidence type="ECO:0000313" key="10">
    <source>
        <dbReference type="Proteomes" id="UP000278807"/>
    </source>
</evidence>
<gene>
    <name evidence="9" type="ORF">HNAJ_LOCUS2458</name>
</gene>
<organism evidence="11">
    <name type="scientific">Rodentolepis nana</name>
    <name type="common">Dwarf tapeworm</name>
    <name type="synonym">Hymenolepis nana</name>
    <dbReference type="NCBI Taxonomy" id="102285"/>
    <lineage>
        <taxon>Eukaryota</taxon>
        <taxon>Metazoa</taxon>
        <taxon>Spiralia</taxon>
        <taxon>Lophotrochozoa</taxon>
        <taxon>Platyhelminthes</taxon>
        <taxon>Cestoda</taxon>
        <taxon>Eucestoda</taxon>
        <taxon>Cyclophyllidea</taxon>
        <taxon>Hymenolepididae</taxon>
        <taxon>Rodentolepis</taxon>
    </lineage>
</organism>
<dbReference type="GO" id="GO:0006950">
    <property type="term" value="P:response to stress"/>
    <property type="evidence" value="ECO:0007669"/>
    <property type="project" value="UniProtKB-ARBA"/>
</dbReference>
<reference evidence="9 10" key="2">
    <citation type="submission" date="2018-11" db="EMBL/GenBank/DDBJ databases">
        <authorList>
            <consortium name="Pathogen Informatics"/>
        </authorList>
    </citation>
    <scope>NUCLEOTIDE SEQUENCE [LARGE SCALE GENOMIC DNA]</scope>
</reference>
<keyword evidence="4 7" id="KW-0256">Endoplasmic reticulum</keyword>
<keyword evidence="3 7" id="KW-0812">Transmembrane</keyword>